<keyword evidence="10" id="KW-0496">Mitochondrion</keyword>
<dbReference type="GO" id="GO:0005741">
    <property type="term" value="C:mitochondrial outer membrane"/>
    <property type="evidence" value="ECO:0007669"/>
    <property type="project" value="UniProtKB-SubCell"/>
</dbReference>
<keyword evidence="8" id="KW-0067">ATP-binding</keyword>
<keyword evidence="6" id="KW-0547">Nucleotide-binding</keyword>
<dbReference type="SUPFAM" id="SSF69572">
    <property type="entry name" value="Activating enzymes of the ubiquitin-like proteins"/>
    <property type="match status" value="1"/>
</dbReference>
<feature type="domain" description="THIF-type NAD/FAD binding fold" evidence="14">
    <location>
        <begin position="95"/>
        <end position="344"/>
    </location>
</feature>
<keyword evidence="4" id="KW-0436">Ligase</keyword>
<dbReference type="CDD" id="cd00755">
    <property type="entry name" value="YgdL_like"/>
    <property type="match status" value="1"/>
</dbReference>
<evidence type="ECO:0000256" key="13">
    <source>
        <dbReference type="SAM" id="Phobius"/>
    </source>
</evidence>
<evidence type="ECO:0000256" key="5">
    <source>
        <dbReference type="ARBA" id="ARBA00022692"/>
    </source>
</evidence>
<accession>A0A0D0U978</accession>
<organism evidence="15">
    <name type="scientific">Cryptococcus bacillisporus CA1280</name>
    <dbReference type="NCBI Taxonomy" id="1296109"/>
    <lineage>
        <taxon>Eukaryota</taxon>
        <taxon>Fungi</taxon>
        <taxon>Dikarya</taxon>
        <taxon>Basidiomycota</taxon>
        <taxon>Agaricomycotina</taxon>
        <taxon>Tremellomycetes</taxon>
        <taxon>Tremellales</taxon>
        <taxon>Cryptococcaceae</taxon>
        <taxon>Cryptococcus</taxon>
        <taxon>Cryptococcus gattii species complex</taxon>
    </lineage>
</organism>
<evidence type="ECO:0000256" key="1">
    <source>
        <dbReference type="ARBA" id="ARBA00004225"/>
    </source>
</evidence>
<evidence type="ECO:0000256" key="7">
    <source>
        <dbReference type="ARBA" id="ARBA00022787"/>
    </source>
</evidence>
<evidence type="ECO:0000256" key="12">
    <source>
        <dbReference type="ARBA" id="ARBA00060084"/>
    </source>
</evidence>
<dbReference type="Gene3D" id="3.40.50.720">
    <property type="entry name" value="NAD(P)-binding Rossmann-like Domain"/>
    <property type="match status" value="1"/>
</dbReference>
<dbReference type="GO" id="GO:0061504">
    <property type="term" value="P:cyclic threonylcarbamoyladenosine biosynthetic process"/>
    <property type="evidence" value="ECO:0007669"/>
    <property type="project" value="TreeGrafter"/>
</dbReference>
<dbReference type="InterPro" id="IPR045886">
    <property type="entry name" value="ThiF/MoeB/HesA"/>
</dbReference>
<gene>
    <name evidence="15" type="ORF">I312_05987</name>
</gene>
<dbReference type="InterPro" id="IPR000594">
    <property type="entry name" value="ThiF_NAD_FAD-bd"/>
</dbReference>
<reference evidence="15" key="1">
    <citation type="submission" date="2015-01" db="EMBL/GenBank/DDBJ databases">
        <title>The Genome Sequence of Cryptococcus gattii CA1280.</title>
        <authorList>
            <consortium name="The Broad Institute Genomics Platform"/>
            <person name="Cuomo C."/>
            <person name="Litvintseva A."/>
            <person name="Chen Y."/>
            <person name="Heitman J."/>
            <person name="Sun S."/>
            <person name="Springer D."/>
            <person name="Dromer F."/>
            <person name="Young S."/>
            <person name="Zeng Q."/>
            <person name="Gargeya S."/>
            <person name="Abouelleil A."/>
            <person name="Alvarado L."/>
            <person name="Chapman S.B."/>
            <person name="Gainer-Dewar J."/>
            <person name="Goldberg J."/>
            <person name="Griggs A."/>
            <person name="Gujja S."/>
            <person name="Hansen M."/>
            <person name="Howarth C."/>
            <person name="Imamovic A."/>
            <person name="Larimer J."/>
            <person name="Murphy C."/>
            <person name="Naylor J."/>
            <person name="Pearson M."/>
            <person name="Priest M."/>
            <person name="Roberts A."/>
            <person name="Saif S."/>
            <person name="Shea T."/>
            <person name="Sykes S."/>
            <person name="Wortman J."/>
            <person name="Nusbaum C."/>
            <person name="Birren B."/>
        </authorList>
    </citation>
    <scope>NUCLEOTIDE SEQUENCE [LARGE SCALE GENOMIC DNA]</scope>
    <source>
        <strain evidence="15">CA1280</strain>
    </source>
</reference>
<dbReference type="AlphaFoldDB" id="A0A0D0U978"/>
<evidence type="ECO:0000256" key="6">
    <source>
        <dbReference type="ARBA" id="ARBA00022741"/>
    </source>
</evidence>
<keyword evidence="7" id="KW-1000">Mitochondrion outer membrane</keyword>
<evidence type="ECO:0000256" key="8">
    <source>
        <dbReference type="ARBA" id="ARBA00022840"/>
    </source>
</evidence>
<evidence type="ECO:0000256" key="10">
    <source>
        <dbReference type="ARBA" id="ARBA00023128"/>
    </source>
</evidence>
<evidence type="ECO:0000256" key="11">
    <source>
        <dbReference type="ARBA" id="ARBA00023136"/>
    </source>
</evidence>
<dbReference type="PANTHER" id="PTHR43267:SF2">
    <property type="entry name" value="TRNA THREONYLCARBAMOYLADENOSINE DEHYDRATASE 1-RELATED"/>
    <property type="match status" value="1"/>
</dbReference>
<evidence type="ECO:0000256" key="9">
    <source>
        <dbReference type="ARBA" id="ARBA00022989"/>
    </source>
</evidence>
<feature type="transmembrane region" description="Helical" evidence="13">
    <location>
        <begin position="112"/>
        <end position="131"/>
    </location>
</feature>
<evidence type="ECO:0000256" key="2">
    <source>
        <dbReference type="ARBA" id="ARBA00004294"/>
    </source>
</evidence>
<proteinExistence type="inferred from homology"/>
<dbReference type="EMBL" id="KN847994">
    <property type="protein sequence ID" value="KIR44818.1"/>
    <property type="molecule type" value="Genomic_DNA"/>
</dbReference>
<comment type="subcellular location">
    <subcellularLocation>
        <location evidence="1">Mitochondrion membrane</location>
        <topology evidence="1">Multi-pass membrane protein</topology>
    </subcellularLocation>
    <subcellularLocation>
        <location evidence="2">Mitochondrion outer membrane</location>
    </subcellularLocation>
</comment>
<dbReference type="GO" id="GO:0008641">
    <property type="term" value="F:ubiquitin-like modifier activating enzyme activity"/>
    <property type="evidence" value="ECO:0007669"/>
    <property type="project" value="InterPro"/>
</dbReference>
<dbReference type="Pfam" id="PF00899">
    <property type="entry name" value="ThiF"/>
    <property type="match status" value="1"/>
</dbReference>
<dbReference type="GO" id="GO:0061503">
    <property type="term" value="F:tRNA threonylcarbamoyladenosine dehydratase"/>
    <property type="evidence" value="ECO:0007669"/>
    <property type="project" value="TreeGrafter"/>
</dbReference>
<keyword evidence="9 13" id="KW-1133">Transmembrane helix</keyword>
<feature type="transmembrane region" description="Helical" evidence="13">
    <location>
        <begin position="12"/>
        <end position="35"/>
    </location>
</feature>
<evidence type="ECO:0000256" key="4">
    <source>
        <dbReference type="ARBA" id="ARBA00022598"/>
    </source>
</evidence>
<dbReference type="OrthoDB" id="10265862at2759"/>
<sequence length="474" mass="53302">MPMSLPDLSKGQSLILTALAAALGTTTLILSFQALRREALTERLKRQVGEDVEEWEKSREGSGLSSPDEKVERIVRKEKNWGKDFDEGLIREQLTRNYNFLGEESMGLVRKAYVVIVGCGGVGSWCAVMLLRSGVGRILLIDFDLTTLSSLNRHACATLEDVGTPKVVAMQKYLKKIAPWAQIDVEIGLWRKGEGEKWLEGADWVVDAIDNIDTKADLLAHCHEQGIKVFASMGAGAKKDPTRVQIADISSTYEDPLARSVRRRLRMAGISSGIPVVYSTEIPSDVKLLPLDEEEFKRGAVKELQAFDDFRVRIMPVLGPLPAIFGLNIATYILLDLAGKPLTDYMEIKNRKRVYQSLERGLSDREAKVQGKKLQDKLPISLEDIGFVFEELYHGRSSLPPFEVLQKANVIRWQKNQDLSVDNLVVMGNKDAEKHTKECLIDDKHVREVWGDEVVDFINRKSDEARKTIAWRRG</sequence>
<dbReference type="HOGENOM" id="CLU_013325_9_3_1"/>
<evidence type="ECO:0000256" key="3">
    <source>
        <dbReference type="ARBA" id="ARBA00009919"/>
    </source>
</evidence>
<protein>
    <submittedName>
        <fullName evidence="15">Mitochondrial protein</fullName>
    </submittedName>
</protein>
<keyword evidence="11 13" id="KW-0472">Membrane</keyword>
<comment type="function">
    <text evidence="12">Catalyzes the ATP-dependent dehydration of threonylcarbamoyladenosine at position 37 (t(6)A37) to form cyclic t(6)A37 (ct(6)A37) in tRNAs that read codons beginning with adenine.</text>
</comment>
<comment type="similarity">
    <text evidence="3">Belongs to the HesA/MoeB/ThiF family.</text>
</comment>
<dbReference type="InterPro" id="IPR035985">
    <property type="entry name" value="Ubiquitin-activating_enz"/>
</dbReference>
<evidence type="ECO:0000313" key="15">
    <source>
        <dbReference type="EMBL" id="KIR44818.1"/>
    </source>
</evidence>
<keyword evidence="5 13" id="KW-0812">Transmembrane</keyword>
<dbReference type="FunFam" id="3.40.50.720:FF:000125">
    <property type="entry name" value="tRNA threonylcarbamoyladenosine dehydratase 2-like"/>
    <property type="match status" value="1"/>
</dbReference>
<name>A0A0D0U978_CRYGA</name>
<dbReference type="PANTHER" id="PTHR43267">
    <property type="entry name" value="TRNA THREONYLCARBAMOYLADENOSINE DEHYDRATASE"/>
    <property type="match status" value="1"/>
</dbReference>
<dbReference type="GO" id="GO:0005524">
    <property type="term" value="F:ATP binding"/>
    <property type="evidence" value="ECO:0007669"/>
    <property type="project" value="UniProtKB-KW"/>
</dbReference>
<evidence type="ECO:0000259" key="14">
    <source>
        <dbReference type="Pfam" id="PF00899"/>
    </source>
</evidence>